<dbReference type="EMBL" id="BLLK01000051">
    <property type="protein sequence ID" value="GFH56140.1"/>
    <property type="molecule type" value="Genomic_DNA"/>
</dbReference>
<reference evidence="3 4" key="1">
    <citation type="journal article" date="2021" name="Sci. Rep.">
        <title>The genome of the diatom Chaetoceros tenuissimus carries an ancient integrated fragment of an extant virus.</title>
        <authorList>
            <person name="Hongo Y."/>
            <person name="Kimura K."/>
            <person name="Takaki Y."/>
            <person name="Yoshida Y."/>
            <person name="Baba S."/>
            <person name="Kobayashi G."/>
            <person name="Nagasaki K."/>
            <person name="Hano T."/>
            <person name="Tomaru Y."/>
        </authorList>
    </citation>
    <scope>NUCLEOTIDE SEQUENCE [LARGE SCALE GENOMIC DNA]</scope>
    <source>
        <strain evidence="3 4">NIES-3715</strain>
    </source>
</reference>
<dbReference type="Proteomes" id="UP001054902">
    <property type="component" value="Unassembled WGS sequence"/>
</dbReference>
<gene>
    <name evidence="3" type="ORF">CTEN210_12616</name>
</gene>
<comment type="caution">
    <text evidence="3">The sequence shown here is derived from an EMBL/GenBank/DDBJ whole genome shotgun (WGS) entry which is preliminary data.</text>
</comment>
<keyword evidence="4" id="KW-1185">Reference proteome</keyword>
<evidence type="ECO:0000256" key="2">
    <source>
        <dbReference type="SAM" id="MobiDB-lite"/>
    </source>
</evidence>
<evidence type="ECO:0000256" key="1">
    <source>
        <dbReference type="SAM" id="Coils"/>
    </source>
</evidence>
<sequence length="342" mass="40563">MTLIQEYQQLKLNYNASSSKKHQFEKNDSKWQHNTTPSPSTETNTFSVPNATTTSKLQYEIEQFIQTLPVPAKDEKKLKQMISDMVTEYQSCIRCLQEDSKSSKAILEHKNEMHQDAILELQNKTDKVEDEKKILMEKMKKLKQEKEALNLEYKVLEEKSREDQEDIQSKHKLQMDDFLSTVEAKVESFKDEMDRKRDLLEKGYRDQITTLEKQLRDLEKDHDRQRDMDKQQQKSEIQTLFQRKMDQLTREKRELRKQLDCKAKEVTVIETTYKDQIQEMKQELLDQQIKHEQELQSIESKVKSLLSSRDKELSDAVERALNAEKRVFAFENCITEIESGLD</sequence>
<accession>A0AAD3D425</accession>
<keyword evidence="1" id="KW-0175">Coiled coil</keyword>
<dbReference type="AlphaFoldDB" id="A0AAD3D425"/>
<name>A0AAD3D425_9STRA</name>
<feature type="region of interest" description="Disordered" evidence="2">
    <location>
        <begin position="18"/>
        <end position="48"/>
    </location>
</feature>
<feature type="compositionally biased region" description="Basic and acidic residues" evidence="2">
    <location>
        <begin position="22"/>
        <end position="31"/>
    </location>
</feature>
<evidence type="ECO:0000313" key="4">
    <source>
        <dbReference type="Proteomes" id="UP001054902"/>
    </source>
</evidence>
<protein>
    <submittedName>
        <fullName evidence="3">Uncharacterized protein</fullName>
    </submittedName>
</protein>
<evidence type="ECO:0000313" key="3">
    <source>
        <dbReference type="EMBL" id="GFH56140.1"/>
    </source>
</evidence>
<feature type="compositionally biased region" description="Low complexity" evidence="2">
    <location>
        <begin position="34"/>
        <end position="45"/>
    </location>
</feature>
<proteinExistence type="predicted"/>
<organism evidence="3 4">
    <name type="scientific">Chaetoceros tenuissimus</name>
    <dbReference type="NCBI Taxonomy" id="426638"/>
    <lineage>
        <taxon>Eukaryota</taxon>
        <taxon>Sar</taxon>
        <taxon>Stramenopiles</taxon>
        <taxon>Ochrophyta</taxon>
        <taxon>Bacillariophyta</taxon>
        <taxon>Coscinodiscophyceae</taxon>
        <taxon>Chaetocerotophycidae</taxon>
        <taxon>Chaetocerotales</taxon>
        <taxon>Chaetocerotaceae</taxon>
        <taxon>Chaetoceros</taxon>
    </lineage>
</organism>
<feature type="coiled-coil region" evidence="1">
    <location>
        <begin position="104"/>
        <end position="301"/>
    </location>
</feature>